<feature type="domain" description="Mammalian cell entry C-terminal" evidence="4">
    <location>
        <begin position="123"/>
        <end position="340"/>
    </location>
</feature>
<dbReference type="PANTHER" id="PTHR33371">
    <property type="entry name" value="INTERMEMBRANE PHOSPHOLIPID TRANSPORT SYSTEM BINDING PROTEIN MLAD-RELATED"/>
    <property type="match status" value="1"/>
</dbReference>
<evidence type="ECO:0000313" key="6">
    <source>
        <dbReference type="Proteomes" id="UP001206639"/>
    </source>
</evidence>
<gene>
    <name evidence="5" type="ORF">N4S67_05420</name>
</gene>
<evidence type="ECO:0000256" key="1">
    <source>
        <dbReference type="SAM" id="MobiDB-lite"/>
    </source>
</evidence>
<dbReference type="InterPro" id="IPR024516">
    <property type="entry name" value="Mce_C"/>
</dbReference>
<dbReference type="Pfam" id="PF02470">
    <property type="entry name" value="MlaD"/>
    <property type="match status" value="1"/>
</dbReference>
<dbReference type="InterPro" id="IPR052336">
    <property type="entry name" value="MlaD_Phospholipid_Transporter"/>
</dbReference>
<organism evidence="5 6">
    <name type="scientific">Mycobacterium deserti</name>
    <dbReference type="NCBI Taxonomy" id="2978347"/>
    <lineage>
        <taxon>Bacteria</taxon>
        <taxon>Bacillati</taxon>
        <taxon>Actinomycetota</taxon>
        <taxon>Actinomycetes</taxon>
        <taxon>Mycobacteriales</taxon>
        <taxon>Mycobacteriaceae</taxon>
        <taxon>Mycobacterium</taxon>
    </lineage>
</organism>
<name>A0ABT2M9L2_9MYCO</name>
<feature type="compositionally biased region" description="Pro residues" evidence="1">
    <location>
        <begin position="405"/>
        <end position="417"/>
    </location>
</feature>
<accession>A0ABT2M9L2</accession>
<feature type="domain" description="Mce/MlaD" evidence="3">
    <location>
        <begin position="42"/>
        <end position="116"/>
    </location>
</feature>
<dbReference type="EMBL" id="JAODWD010000001">
    <property type="protein sequence ID" value="MCT7657855.1"/>
    <property type="molecule type" value="Genomic_DNA"/>
</dbReference>
<keyword evidence="6" id="KW-1185">Reference proteome</keyword>
<keyword evidence="2" id="KW-0812">Transmembrane</keyword>
<keyword evidence="2" id="KW-1133">Transmembrane helix</keyword>
<dbReference type="InterPro" id="IPR005693">
    <property type="entry name" value="Mce"/>
</dbReference>
<feature type="region of interest" description="Disordered" evidence="1">
    <location>
        <begin position="397"/>
        <end position="417"/>
    </location>
</feature>
<feature type="transmembrane region" description="Helical" evidence="2">
    <location>
        <begin position="12"/>
        <end position="37"/>
    </location>
</feature>
<dbReference type="RefSeq" id="WP_260991864.1">
    <property type="nucleotide sequence ID" value="NZ_JAODWD010000001.1"/>
</dbReference>
<dbReference type="PANTHER" id="PTHR33371:SF19">
    <property type="entry name" value="MCE-FAMILY PROTEIN MCE4A"/>
    <property type="match status" value="1"/>
</dbReference>
<keyword evidence="2" id="KW-0472">Membrane</keyword>
<protein>
    <submittedName>
        <fullName evidence="5">MCE family protein</fullName>
    </submittedName>
</protein>
<reference evidence="6" key="1">
    <citation type="submission" date="2023-07" db="EMBL/GenBank/DDBJ databases">
        <authorList>
            <person name="Deng Y."/>
            <person name="Zhang Y.-Q."/>
        </authorList>
    </citation>
    <scope>NUCLEOTIDE SEQUENCE [LARGE SCALE GENOMIC DNA]</scope>
    <source>
        <strain evidence="6">CPCC 205710</strain>
    </source>
</reference>
<evidence type="ECO:0000259" key="4">
    <source>
        <dbReference type="Pfam" id="PF11887"/>
    </source>
</evidence>
<evidence type="ECO:0000259" key="3">
    <source>
        <dbReference type="Pfam" id="PF02470"/>
    </source>
</evidence>
<evidence type="ECO:0000313" key="5">
    <source>
        <dbReference type="EMBL" id="MCT7657855.1"/>
    </source>
</evidence>
<proteinExistence type="predicted"/>
<comment type="caution">
    <text evidence="5">The sequence shown here is derived from an EMBL/GenBank/DDBJ whole genome shotgun (WGS) entry which is preliminary data.</text>
</comment>
<dbReference type="Proteomes" id="UP001206639">
    <property type="component" value="Unassembled WGS sequence"/>
</dbReference>
<sequence>MDTRRGRRLRPAWWTVILLVVVGGVFAFTTASFTGVFRSFVPVTLTSDRAGLVMESGAKVKLRGVQVGRVGGIDSTGTHVALSLQIDPDEVQFIPANVGAEIKATTVFGAKFVDLVYPEEPSRDTLAPGAVLRSRNVSTEVNTVFENLVGVLDQIDPPKLNAILSSVAEAVRGRGAEIGEAATEANEVLTALNARSPALAQNWLSLRGFSDAYGAAAQDLVTILETASATATTIADRAAQLDALLLNMIGFTGSGIELLATNQENLVRAVDVLKPTTGLVYKYNPTYTCLLLGAQWYLDNGGNRIGADGRTGVIDAGLGLGDDPYRYPDNLPIIGATGGPGGKPGCGSLPDASKNYPVRYLVTDTGFGTGVDVRTNHGIGHPWWVNYLPVTRAVPEPPSVRGEGPPAPGPVLPPGVP</sequence>
<dbReference type="NCBIfam" id="TIGR00996">
    <property type="entry name" value="Mtu_fam_mce"/>
    <property type="match status" value="1"/>
</dbReference>
<dbReference type="Pfam" id="PF11887">
    <property type="entry name" value="Mce4_CUP1"/>
    <property type="match status" value="1"/>
</dbReference>
<evidence type="ECO:0000256" key="2">
    <source>
        <dbReference type="SAM" id="Phobius"/>
    </source>
</evidence>
<dbReference type="InterPro" id="IPR003399">
    <property type="entry name" value="Mce/MlaD"/>
</dbReference>